<protein>
    <submittedName>
        <fullName evidence="1">Uncharacterized protein</fullName>
    </submittedName>
</protein>
<sequence>MEEVIVNKVMLSLASRTFFGMETNRISRPQIMLGSSVQDLDDVKKLAESGTQADAMAVIVKIRAGIAAIKYLNHQNPPNVNGRLTAIVNNVGAQFRASQNAHNAAFPNDPTTIGDFWFE</sequence>
<dbReference type="EMBL" id="PDXD01000085">
    <property type="protein sequence ID" value="RYN63483.1"/>
    <property type="molecule type" value="Genomic_DNA"/>
</dbReference>
<dbReference type="Proteomes" id="UP000291422">
    <property type="component" value="Unassembled WGS sequence"/>
</dbReference>
<organism evidence="1 3">
    <name type="scientific">Alternaria alternata</name>
    <name type="common">Alternaria rot fungus</name>
    <name type="synonym">Torula alternata</name>
    <dbReference type="NCBI Taxonomy" id="5599"/>
    <lineage>
        <taxon>Eukaryota</taxon>
        <taxon>Fungi</taxon>
        <taxon>Dikarya</taxon>
        <taxon>Ascomycota</taxon>
        <taxon>Pezizomycotina</taxon>
        <taxon>Dothideomycetes</taxon>
        <taxon>Pleosporomycetidae</taxon>
        <taxon>Pleosporales</taxon>
        <taxon>Pleosporineae</taxon>
        <taxon>Pleosporaceae</taxon>
        <taxon>Alternaria</taxon>
        <taxon>Alternaria sect. Alternaria</taxon>
        <taxon>Alternaria alternata complex</taxon>
    </lineage>
</organism>
<reference evidence="4" key="2">
    <citation type="journal article" date="2019" name="bioRxiv">
        <title>Genomics, evolutionary history and diagnostics of the Alternaria alternata species group including apple and Asian pear pathotypes.</title>
        <authorList>
            <person name="Armitage A.D."/>
            <person name="Cockerton H.M."/>
            <person name="Sreenivasaprasad S."/>
            <person name="Woodhall J.W."/>
            <person name="Lane C.R."/>
            <person name="Harrison R.J."/>
            <person name="Clarkson J.P."/>
        </authorList>
    </citation>
    <scope>NUCLEOTIDE SEQUENCE [LARGE SCALE GENOMIC DNA]</scope>
    <source>
        <strain evidence="4">FERA 1177</strain>
    </source>
</reference>
<accession>A0A177DDE3</accession>
<dbReference type="VEuPathDB" id="FungiDB:CC77DRAFT_264324"/>
<evidence type="ECO:0000313" key="3">
    <source>
        <dbReference type="Proteomes" id="UP000077248"/>
    </source>
</evidence>
<dbReference type="Proteomes" id="UP000077248">
    <property type="component" value="Unassembled WGS sequence"/>
</dbReference>
<keyword evidence="3" id="KW-1185">Reference proteome</keyword>
<dbReference type="GeneID" id="29116510"/>
<dbReference type="RefSeq" id="XP_018383019.1">
    <property type="nucleotide sequence ID" value="XM_018530916.1"/>
</dbReference>
<proteinExistence type="predicted"/>
<dbReference type="KEGG" id="aalt:CC77DRAFT_264324"/>
<evidence type="ECO:0000313" key="4">
    <source>
        <dbReference type="Proteomes" id="UP000291422"/>
    </source>
</evidence>
<evidence type="ECO:0000313" key="2">
    <source>
        <dbReference type="EMBL" id="RYN63483.1"/>
    </source>
</evidence>
<evidence type="ECO:0000313" key="1">
    <source>
        <dbReference type="EMBL" id="OAG17598.1"/>
    </source>
</evidence>
<reference evidence="2" key="3">
    <citation type="journal article" date="2019" name="J. ISSAAS">
        <title>Genomics, evolutionary history and diagnostics of the Alternaria alternata species group including apple and Asian pear pathotypes.</title>
        <authorList>
            <person name="Armitage A.D."/>
            <person name="Cockerton H.M."/>
            <person name="Sreenivasaprasad S."/>
            <person name="Woodhall J."/>
            <person name="Lane C."/>
            <person name="Harrison R.J."/>
            <person name="Clarkson J.P."/>
        </authorList>
    </citation>
    <scope>NUCLEOTIDE SEQUENCE</scope>
    <source>
        <strain evidence="2">FERA 1177</strain>
    </source>
</reference>
<reference evidence="1 3" key="1">
    <citation type="submission" date="2016-05" db="EMBL/GenBank/DDBJ databases">
        <title>Comparative analysis of secretome profiles of manganese(II)-oxidizing ascomycete fungi.</title>
        <authorList>
            <consortium name="DOE Joint Genome Institute"/>
            <person name="Zeiner C.A."/>
            <person name="Purvine S.O."/>
            <person name="Zink E.M."/>
            <person name="Wu S."/>
            <person name="Pasa-Tolic L."/>
            <person name="Chaput D.L."/>
            <person name="Haridas S."/>
            <person name="Grigoriev I.V."/>
            <person name="Santelli C.M."/>
            <person name="Hansel C.M."/>
        </authorList>
    </citation>
    <scope>NUCLEOTIDE SEQUENCE [LARGE SCALE GENOMIC DNA]</scope>
    <source>
        <strain evidence="1 3">SRC1lrK2f</strain>
    </source>
</reference>
<dbReference type="EMBL" id="KV441486">
    <property type="protein sequence ID" value="OAG17598.1"/>
    <property type="molecule type" value="Genomic_DNA"/>
</dbReference>
<dbReference type="AlphaFoldDB" id="A0A177DDE3"/>
<name>A0A177DDE3_ALTAL</name>
<gene>
    <name evidence="2" type="ORF">AA0117_g12724</name>
    <name evidence="1" type="ORF">CC77DRAFT_264324</name>
</gene>